<keyword evidence="1" id="KW-0472">Membrane</keyword>
<keyword evidence="1" id="KW-0812">Transmembrane</keyword>
<accession>A0A8X6IDV4</accession>
<evidence type="ECO:0000256" key="1">
    <source>
        <dbReference type="SAM" id="Phobius"/>
    </source>
</evidence>
<dbReference type="Proteomes" id="UP000887116">
    <property type="component" value="Unassembled WGS sequence"/>
</dbReference>
<protein>
    <submittedName>
        <fullName evidence="2">Uncharacterized protein</fullName>
    </submittedName>
</protein>
<organism evidence="2 3">
    <name type="scientific">Trichonephila clavata</name>
    <name type="common">Joro spider</name>
    <name type="synonym">Nephila clavata</name>
    <dbReference type="NCBI Taxonomy" id="2740835"/>
    <lineage>
        <taxon>Eukaryota</taxon>
        <taxon>Metazoa</taxon>
        <taxon>Ecdysozoa</taxon>
        <taxon>Arthropoda</taxon>
        <taxon>Chelicerata</taxon>
        <taxon>Arachnida</taxon>
        <taxon>Araneae</taxon>
        <taxon>Araneomorphae</taxon>
        <taxon>Entelegynae</taxon>
        <taxon>Araneoidea</taxon>
        <taxon>Nephilidae</taxon>
        <taxon>Trichonephila</taxon>
    </lineage>
</organism>
<feature type="transmembrane region" description="Helical" evidence="1">
    <location>
        <begin position="47"/>
        <end position="66"/>
    </location>
</feature>
<keyword evidence="1" id="KW-1133">Transmembrane helix</keyword>
<reference evidence="2" key="1">
    <citation type="submission" date="2020-07" db="EMBL/GenBank/DDBJ databases">
        <title>Multicomponent nature underlies the extraordinary mechanical properties of spider dragline silk.</title>
        <authorList>
            <person name="Kono N."/>
            <person name="Nakamura H."/>
            <person name="Mori M."/>
            <person name="Yoshida Y."/>
            <person name="Ohtoshi R."/>
            <person name="Malay A.D."/>
            <person name="Moran D.A.P."/>
            <person name="Tomita M."/>
            <person name="Numata K."/>
            <person name="Arakawa K."/>
        </authorList>
    </citation>
    <scope>NUCLEOTIDE SEQUENCE</scope>
</reference>
<sequence length="79" mass="8679">MLENKTYIRDDSRPNCIGNCKSQDERASLRPSSIAALSERAYRIRRVAALVTVVVIRVTVVSAGSIPAPEQGFFSTTHT</sequence>
<keyword evidence="3" id="KW-1185">Reference proteome</keyword>
<comment type="caution">
    <text evidence="2">The sequence shown here is derived from an EMBL/GenBank/DDBJ whole genome shotgun (WGS) entry which is preliminary data.</text>
</comment>
<proteinExistence type="predicted"/>
<dbReference type="AlphaFoldDB" id="A0A8X6IDV4"/>
<evidence type="ECO:0000313" key="2">
    <source>
        <dbReference type="EMBL" id="GFQ75450.1"/>
    </source>
</evidence>
<dbReference type="EMBL" id="BMAO01011664">
    <property type="protein sequence ID" value="GFQ75450.1"/>
    <property type="molecule type" value="Genomic_DNA"/>
</dbReference>
<gene>
    <name evidence="2" type="ORF">TNCT_729161</name>
</gene>
<name>A0A8X6IDV4_TRICU</name>
<evidence type="ECO:0000313" key="3">
    <source>
        <dbReference type="Proteomes" id="UP000887116"/>
    </source>
</evidence>